<evidence type="ECO:0000313" key="8">
    <source>
        <dbReference type="Proteomes" id="UP000005341"/>
    </source>
</evidence>
<comment type="caution">
    <text evidence="7">The sequence shown here is derived from an EMBL/GenBank/DDBJ whole genome shotgun (WGS) entry which is preliminary data.</text>
</comment>
<feature type="transmembrane region" description="Helical" evidence="6">
    <location>
        <begin position="84"/>
        <end position="100"/>
    </location>
</feature>
<evidence type="ECO:0000256" key="1">
    <source>
        <dbReference type="ARBA" id="ARBA00004651"/>
    </source>
</evidence>
<keyword evidence="2" id="KW-1003">Cell membrane</keyword>
<name>A0A828PGL6_ACTPL</name>
<reference evidence="7 8" key="1">
    <citation type="journal article" date="2010" name="J. Bacteriol.">
        <title>Comparative genomic characterization of Actinobacillus pleuropneumoniae.</title>
        <authorList>
            <person name="Xu Z."/>
            <person name="Chen X."/>
            <person name="Li L."/>
            <person name="Li T."/>
            <person name="Wang S."/>
            <person name="Chen H."/>
            <person name="Zhou R."/>
        </authorList>
    </citation>
    <scope>NUCLEOTIDE SEQUENCE [LARGE SCALE GENOMIC DNA]</scope>
    <source>
        <strain evidence="7 8">Femo</strain>
    </source>
</reference>
<accession>A0A828PGL6</accession>
<dbReference type="NCBIfam" id="NF004763">
    <property type="entry name" value="PRK06099.1"/>
    <property type="match status" value="1"/>
</dbReference>
<evidence type="ECO:0000313" key="7">
    <source>
        <dbReference type="EMBL" id="EFM91225.1"/>
    </source>
</evidence>
<dbReference type="EMBL" id="ADOG01000036">
    <property type="protein sequence ID" value="EFM91225.1"/>
    <property type="molecule type" value="Genomic_DNA"/>
</dbReference>
<evidence type="ECO:0000256" key="3">
    <source>
        <dbReference type="ARBA" id="ARBA00022692"/>
    </source>
</evidence>
<proteinExistence type="predicted"/>
<keyword evidence="4 6" id="KW-1133">Transmembrane helix</keyword>
<protein>
    <submittedName>
        <fullName evidence="7">ATP synthase protein I</fullName>
    </submittedName>
</protein>
<feature type="transmembrane region" description="Helical" evidence="6">
    <location>
        <begin position="106"/>
        <end position="126"/>
    </location>
</feature>
<feature type="transmembrane region" description="Helical" evidence="6">
    <location>
        <begin position="43"/>
        <end position="64"/>
    </location>
</feature>
<evidence type="ECO:0000256" key="6">
    <source>
        <dbReference type="SAM" id="Phobius"/>
    </source>
</evidence>
<dbReference type="GO" id="GO:0005886">
    <property type="term" value="C:plasma membrane"/>
    <property type="evidence" value="ECO:0007669"/>
    <property type="project" value="UniProtKB-SubCell"/>
</dbReference>
<keyword evidence="3 6" id="KW-0812">Transmembrane</keyword>
<dbReference type="InterPro" id="IPR005598">
    <property type="entry name" value="ATP_synth_I"/>
</dbReference>
<keyword evidence="5 6" id="KW-0472">Membrane</keyword>
<dbReference type="AlphaFoldDB" id="A0A828PGL6"/>
<evidence type="ECO:0000256" key="4">
    <source>
        <dbReference type="ARBA" id="ARBA00022989"/>
    </source>
</evidence>
<evidence type="ECO:0000256" key="2">
    <source>
        <dbReference type="ARBA" id="ARBA00022475"/>
    </source>
</evidence>
<evidence type="ECO:0000256" key="5">
    <source>
        <dbReference type="ARBA" id="ARBA00023136"/>
    </source>
</evidence>
<organism evidence="7 8">
    <name type="scientific">Actinobacillus pleuropneumoniae serovar 6 str. Femo</name>
    <dbReference type="NCBI Taxonomy" id="754256"/>
    <lineage>
        <taxon>Bacteria</taxon>
        <taxon>Pseudomonadati</taxon>
        <taxon>Pseudomonadota</taxon>
        <taxon>Gammaproteobacteria</taxon>
        <taxon>Pasteurellales</taxon>
        <taxon>Pasteurellaceae</taxon>
        <taxon>Actinobacillus</taxon>
    </lineage>
</organism>
<comment type="subcellular location">
    <subcellularLocation>
        <location evidence="1">Cell membrane</location>
        <topology evidence="1">Multi-pass membrane protein</topology>
    </subcellularLocation>
</comment>
<sequence>MGSYMSAVINKAKLHYLSALKIEFFLLVSLFGVLMIWKGVESVSFLGGFLSGFLPHCIFVYWIFFKKTTKNQSKMGDFYRGEGLKWIITILLVVMCFKLLPYLHLVLFFVGYLMALFLNNVIPFILSKRTH</sequence>
<gene>
    <name evidence="7" type="ORF">appser6_18150</name>
</gene>
<feature type="transmembrane region" description="Helical" evidence="6">
    <location>
        <begin position="20"/>
        <end position="37"/>
    </location>
</feature>
<dbReference type="Pfam" id="PF03899">
    <property type="entry name" value="ATP-synt_I"/>
    <property type="match status" value="1"/>
</dbReference>
<dbReference type="Proteomes" id="UP000005341">
    <property type="component" value="Unassembled WGS sequence"/>
</dbReference>